<feature type="compositionally biased region" description="Low complexity" evidence="2">
    <location>
        <begin position="198"/>
        <end position="217"/>
    </location>
</feature>
<keyword evidence="4" id="KW-1185">Reference proteome</keyword>
<dbReference type="Proteomes" id="UP001359485">
    <property type="component" value="Unassembled WGS sequence"/>
</dbReference>
<feature type="compositionally biased region" description="Basic and acidic residues" evidence="2">
    <location>
        <begin position="1"/>
        <end position="12"/>
    </location>
</feature>
<feature type="compositionally biased region" description="Basic and acidic residues" evidence="2">
    <location>
        <begin position="794"/>
        <end position="804"/>
    </location>
</feature>
<feature type="compositionally biased region" description="Polar residues" evidence="2">
    <location>
        <begin position="172"/>
        <end position="182"/>
    </location>
</feature>
<feature type="region of interest" description="Disordered" evidence="2">
    <location>
        <begin position="1"/>
        <end position="24"/>
    </location>
</feature>
<dbReference type="PANTHER" id="PTHR13354">
    <property type="entry name" value="ROUND SPERMATID BASIC PROTEIN 1"/>
    <property type="match status" value="1"/>
</dbReference>
<reference evidence="3 4" key="1">
    <citation type="submission" date="2023-09" db="EMBL/GenBank/DDBJ databases">
        <title>Genomes of two closely related lineages of the louse Polyplax serrata with different host specificities.</title>
        <authorList>
            <person name="Martinu J."/>
            <person name="Tarabai H."/>
            <person name="Stefka J."/>
            <person name="Hypsa V."/>
        </authorList>
    </citation>
    <scope>NUCLEOTIDE SEQUENCE [LARGE SCALE GENOMIC DNA]</scope>
    <source>
        <strain evidence="3">98ZLc_SE</strain>
    </source>
</reference>
<evidence type="ECO:0008006" key="5">
    <source>
        <dbReference type="Google" id="ProtNLM"/>
    </source>
</evidence>
<evidence type="ECO:0000256" key="2">
    <source>
        <dbReference type="SAM" id="MobiDB-lite"/>
    </source>
</evidence>
<feature type="compositionally biased region" description="Basic and acidic residues" evidence="2">
    <location>
        <begin position="741"/>
        <end position="751"/>
    </location>
</feature>
<feature type="compositionally biased region" description="Basic and acidic residues" evidence="2">
    <location>
        <begin position="815"/>
        <end position="831"/>
    </location>
</feature>
<feature type="compositionally biased region" description="Basic and acidic residues" evidence="2">
    <location>
        <begin position="941"/>
        <end position="973"/>
    </location>
</feature>
<dbReference type="PANTHER" id="PTHR13354:SF11">
    <property type="entry name" value="LYSINE-SPECIFIC DEMETHYLASE 9"/>
    <property type="match status" value="1"/>
</dbReference>
<feature type="compositionally biased region" description="Polar residues" evidence="2">
    <location>
        <begin position="13"/>
        <end position="24"/>
    </location>
</feature>
<feature type="compositionally biased region" description="Low complexity" evidence="2">
    <location>
        <begin position="230"/>
        <end position="243"/>
    </location>
</feature>
<evidence type="ECO:0000313" key="4">
    <source>
        <dbReference type="Proteomes" id="UP001359485"/>
    </source>
</evidence>
<feature type="compositionally biased region" description="Basic and acidic residues" evidence="2">
    <location>
        <begin position="134"/>
        <end position="171"/>
    </location>
</feature>
<comment type="caution">
    <text evidence="3">The sequence shown here is derived from an EMBL/GenBank/DDBJ whole genome shotgun (WGS) entry which is preliminary data.</text>
</comment>
<feature type="compositionally biased region" description="Basic and acidic residues" evidence="2">
    <location>
        <begin position="862"/>
        <end position="908"/>
    </location>
</feature>
<evidence type="ECO:0000313" key="3">
    <source>
        <dbReference type="EMBL" id="KAK6620082.1"/>
    </source>
</evidence>
<dbReference type="InterPro" id="IPR026306">
    <property type="entry name" value="RSBN1/Dpy-2/CEP530"/>
</dbReference>
<gene>
    <name evidence="3" type="ORF">RUM44_006482</name>
</gene>
<feature type="compositionally biased region" description="Basic residues" evidence="2">
    <location>
        <begin position="274"/>
        <end position="290"/>
    </location>
</feature>
<dbReference type="EMBL" id="JAWJWF010000048">
    <property type="protein sequence ID" value="KAK6620082.1"/>
    <property type="molecule type" value="Genomic_DNA"/>
</dbReference>
<organism evidence="3 4">
    <name type="scientific">Polyplax serrata</name>
    <name type="common">Common mouse louse</name>
    <dbReference type="NCBI Taxonomy" id="468196"/>
    <lineage>
        <taxon>Eukaryota</taxon>
        <taxon>Metazoa</taxon>
        <taxon>Ecdysozoa</taxon>
        <taxon>Arthropoda</taxon>
        <taxon>Hexapoda</taxon>
        <taxon>Insecta</taxon>
        <taxon>Pterygota</taxon>
        <taxon>Neoptera</taxon>
        <taxon>Paraneoptera</taxon>
        <taxon>Psocodea</taxon>
        <taxon>Troctomorpha</taxon>
        <taxon>Phthiraptera</taxon>
        <taxon>Anoplura</taxon>
        <taxon>Polyplacidae</taxon>
        <taxon>Polyplax</taxon>
    </lineage>
</organism>
<feature type="compositionally biased region" description="Low complexity" evidence="2">
    <location>
        <begin position="909"/>
        <end position="921"/>
    </location>
</feature>
<feature type="compositionally biased region" description="Pro residues" evidence="2">
    <location>
        <begin position="1091"/>
        <end position="1117"/>
    </location>
</feature>
<name>A0ABR1AJR9_POLSC</name>
<protein>
    <recommendedName>
        <fullName evidence="5">Round spermatid basic protein 1-like protein</fullName>
    </recommendedName>
</protein>
<feature type="compositionally biased region" description="Basic residues" evidence="2">
    <location>
        <begin position="754"/>
        <end position="769"/>
    </location>
</feature>
<feature type="compositionally biased region" description="Basic and acidic residues" evidence="2">
    <location>
        <begin position="244"/>
        <end position="259"/>
    </location>
</feature>
<proteinExistence type="inferred from homology"/>
<accession>A0ABR1AJR9</accession>
<feature type="compositionally biased region" description="Basic and acidic residues" evidence="2">
    <location>
        <begin position="1148"/>
        <end position="1158"/>
    </location>
</feature>
<evidence type="ECO:0000256" key="1">
    <source>
        <dbReference type="ARBA" id="ARBA00010560"/>
    </source>
</evidence>
<feature type="compositionally biased region" description="Basic and acidic residues" evidence="2">
    <location>
        <begin position="840"/>
        <end position="856"/>
    </location>
</feature>
<feature type="compositionally biased region" description="Polar residues" evidence="2">
    <location>
        <begin position="1127"/>
        <end position="1145"/>
    </location>
</feature>
<comment type="similarity">
    <text evidence="1">Belongs to the round spermatid basic protein 1 family.</text>
</comment>
<feature type="compositionally biased region" description="Polar residues" evidence="2">
    <location>
        <begin position="1037"/>
        <end position="1058"/>
    </location>
</feature>
<feature type="region of interest" description="Disordered" evidence="2">
    <location>
        <begin position="134"/>
        <end position="291"/>
    </location>
</feature>
<sequence>MEVDETVKEVNSYDKSLPNSDKSQLKNSFCENAMHSSTTSEKQIMKGSECFQFNNSVIQSNGVPVKIKEEIDDDNRNNFTQNGDIKCHNNVEPLDLVHSLENNKKLNCSNIKDRPNGSSEDVITNSIKCEAKDKSNSLQNHEVKNEIKIKSETKSIESSSEKERGRDKDHTVNGTSQNHIPVSSSSPSSTPSKKHSSQSHQLTTSSPSSSSASSSTSSRHKYPKEESNHKSSSSSRNNEVSSSSRRDDDRSKSSSDSRNKSRSCHHKPEDKCHCKSRHHSRHTSKSKKYQNVKTQCTADEIAFELKQNRVDPADPYFTRVPWVPHPQIANLKYGRFYRIEEDRNGGATVCHLYMDEISHLPESQMNECAVEFIKLSYSEDENECAYHVMGIVHGAASYLPDLVDYMADHYPSLIVKTGSLASRDNHTTTMSQYRDEVYKTYSNGTFRYAPLDQLSICGVLGEEVGAYFPDFVARLEQSPFMKPVMPWSFLSVVQTDNPRESNDGPIFWVRPGEQMLPANEALKESARPKKRRNNELDNLAYVGGSRYSEARESLFMDRTKAHADQVGVDYGVTNTAPTAAVGVLKAVNCGHPEHGNRATKDVVAFHAQDYNELLEILMLDLYEPPQTQCTKWIEVSKLNTLRREGIRYAHLQLHDNDVYYLPRKIIHQFQTISSVASVAWHIRYRDYFTILGAPNLHTPTGINKGQVFYEKKNVAVYCPPARENEILAALGSLEGGLKTPKKSERLREYSPFKHSPRKMHRYQSPRGKKDKAESVPPQSNVVKTESGDRQSSNDSEKNSSDSVKKRVRSNSNDNVKTDREEESLKPTDKVSENGSSGRPSSEHTPSKKERSQESHSSHRKEVKNLDAEFNSKKDKSKDEKSPKVKHGKSDDGSHSKSSKESSRHEKSSKSSSSSGSSSSSSKSKKRDHESRSSSGQSSHRVKTDERDEDSNRKRKHGDSTHHSSSKRPKEETRSTGNSGHSHKSPHKEKSEKSSDVDAGAKSGSDGAVAKKDVEVVKNTQNESNHKNTSDAEGISVSGETGNVEQWKSAVPVTNSKNTETNHKSEKTNGTCEVDLRQPMPFGGYLQQVHSFPPPPPPPPPPLPPSSPPVNPPLPPSSPVENFHPMSQGATTPPKSNDFNNVQENCVSPKEKLLDANEKKKVKKKLMKKDTDSYDLLGDIMSKMDKKKL</sequence>
<feature type="region of interest" description="Disordered" evidence="2">
    <location>
        <begin position="737"/>
        <end position="1160"/>
    </location>
</feature>